<keyword evidence="1" id="KW-0812">Transmembrane</keyword>
<reference evidence="2" key="1">
    <citation type="journal article" date="2020" name="Nature">
        <title>Giant virus diversity and host interactions through global metagenomics.</title>
        <authorList>
            <person name="Schulz F."/>
            <person name="Roux S."/>
            <person name="Paez-Espino D."/>
            <person name="Jungbluth S."/>
            <person name="Walsh D.A."/>
            <person name="Denef V.J."/>
            <person name="McMahon K.D."/>
            <person name="Konstantinidis K.T."/>
            <person name="Eloe-Fadrosh E.A."/>
            <person name="Kyrpides N.C."/>
            <person name="Woyke T."/>
        </authorList>
    </citation>
    <scope>NUCLEOTIDE SEQUENCE</scope>
    <source>
        <strain evidence="2">GVMAG-M-3300027770-17</strain>
    </source>
</reference>
<sequence length="146" mass="17067">MDTYTSLKEQYYKLIAEALNEPNAEKQQDIIKQILDTNTLLATEIRTYVSEQTQTQNNPEELQELVNELLNIQKEFLKIQETKDYKTTLEMILHNNQSKLFNLKTKLNIFLVLLGLSIVYILYMIFRLSMPTLPTIQTPQSLLPLT</sequence>
<evidence type="ECO:0000313" key="2">
    <source>
        <dbReference type="EMBL" id="QHU28025.1"/>
    </source>
</evidence>
<accession>A0A6C0LD91</accession>
<proteinExistence type="predicted"/>
<evidence type="ECO:0000256" key="1">
    <source>
        <dbReference type="SAM" id="Phobius"/>
    </source>
</evidence>
<protein>
    <submittedName>
        <fullName evidence="2">Uncharacterized protein</fullName>
    </submittedName>
</protein>
<feature type="transmembrane region" description="Helical" evidence="1">
    <location>
        <begin position="107"/>
        <end position="126"/>
    </location>
</feature>
<dbReference type="EMBL" id="MN740468">
    <property type="protein sequence ID" value="QHU28025.1"/>
    <property type="molecule type" value="Genomic_DNA"/>
</dbReference>
<keyword evidence="1" id="KW-1133">Transmembrane helix</keyword>
<dbReference type="AlphaFoldDB" id="A0A6C0LD91"/>
<name>A0A6C0LD91_9ZZZZ</name>
<keyword evidence="1" id="KW-0472">Membrane</keyword>
<organism evidence="2">
    <name type="scientific">viral metagenome</name>
    <dbReference type="NCBI Taxonomy" id="1070528"/>
    <lineage>
        <taxon>unclassified sequences</taxon>
        <taxon>metagenomes</taxon>
        <taxon>organismal metagenomes</taxon>
    </lineage>
</organism>